<name>A0A9R1A8J9_TRITD</name>
<evidence type="ECO:0000256" key="1">
    <source>
        <dbReference type="SAM" id="MobiDB-lite"/>
    </source>
</evidence>
<reference evidence="3 4" key="1">
    <citation type="submission" date="2017-09" db="EMBL/GenBank/DDBJ databases">
        <authorList>
            <consortium name="International Durum Wheat Genome Sequencing Consortium (IDWGSC)"/>
            <person name="Milanesi L."/>
        </authorList>
    </citation>
    <scope>NUCLEOTIDE SEQUENCE [LARGE SCALE GENOMIC DNA]</scope>
    <source>
        <strain evidence="4">cv. Svevo</strain>
    </source>
</reference>
<dbReference type="Gramene" id="TRITD7Bv1G171550.2">
    <property type="protein sequence ID" value="TRITD7Bv1G171550.2"/>
    <property type="gene ID" value="TRITD7Bv1G171550"/>
</dbReference>
<feature type="region of interest" description="Disordered" evidence="1">
    <location>
        <begin position="1"/>
        <end position="53"/>
    </location>
</feature>
<dbReference type="InterPro" id="IPR002130">
    <property type="entry name" value="Cyclophilin-type_PPIase_dom"/>
</dbReference>
<dbReference type="Pfam" id="PF00160">
    <property type="entry name" value="Pro_isomerase"/>
    <property type="match status" value="1"/>
</dbReference>
<dbReference type="OMA" id="ENTHKCI"/>
<dbReference type="GO" id="GO:0009507">
    <property type="term" value="C:chloroplast"/>
    <property type="evidence" value="ECO:0007669"/>
    <property type="project" value="TreeGrafter"/>
</dbReference>
<organism evidence="3 4">
    <name type="scientific">Triticum turgidum subsp. durum</name>
    <name type="common">Durum wheat</name>
    <name type="synonym">Triticum durum</name>
    <dbReference type="NCBI Taxonomy" id="4567"/>
    <lineage>
        <taxon>Eukaryota</taxon>
        <taxon>Viridiplantae</taxon>
        <taxon>Streptophyta</taxon>
        <taxon>Embryophyta</taxon>
        <taxon>Tracheophyta</taxon>
        <taxon>Spermatophyta</taxon>
        <taxon>Magnoliopsida</taxon>
        <taxon>Liliopsida</taxon>
        <taxon>Poales</taxon>
        <taxon>Poaceae</taxon>
        <taxon>BOP clade</taxon>
        <taxon>Pooideae</taxon>
        <taxon>Triticodae</taxon>
        <taxon>Triticeae</taxon>
        <taxon>Triticinae</taxon>
        <taxon>Triticum</taxon>
    </lineage>
</organism>
<dbReference type="AlphaFoldDB" id="A0A9R1A8J9"/>
<accession>A0A9R1A8J9</accession>
<dbReference type="PANTHER" id="PTHR47875:SF1">
    <property type="entry name" value="PEPTIDYL-PROLYL CIS-TRANS ISOMERASE CYP28, CHLOROPLASTIC"/>
    <property type="match status" value="1"/>
</dbReference>
<dbReference type="InterPro" id="IPR029000">
    <property type="entry name" value="Cyclophilin-like_dom_sf"/>
</dbReference>
<evidence type="ECO:0000313" key="4">
    <source>
        <dbReference type="Proteomes" id="UP000324705"/>
    </source>
</evidence>
<dbReference type="SUPFAM" id="SSF50891">
    <property type="entry name" value="Cyclophilin-like"/>
    <property type="match status" value="1"/>
</dbReference>
<keyword evidence="4" id="KW-1185">Reference proteome</keyword>
<dbReference type="FunFam" id="2.40.100.10:FF:000037">
    <property type="entry name" value="Peptidyl-prolyl cis-trans isomerase"/>
    <property type="match status" value="1"/>
</dbReference>
<feature type="compositionally biased region" description="Basic residues" evidence="1">
    <location>
        <begin position="39"/>
        <end position="48"/>
    </location>
</feature>
<sequence>MAATATSLGLALHRRDHDTSSHRRPVPSSSLTSTSAFRSRIRRAKCSRRGNEVLAGQTLKHSLSNEMLPSSSTKATSSMVDHVSLSSLHHHPNSQSSCFATSRPNHDNTHKYNHSPRIPRRSLVLLPASSLLLSASSSFAIDNANAPSSSTVDTTITDRIFMDFSICPSFFSNDRTLGAELASCPDSEPLGRVVFGLYGRLLPITTANFKTTCTASAYRGTLVHKVLQGQFFAAGRQGSRRDKGVVQPPSKLVRNVETVDPKAYQLRHTRPGTLSLCLEQNDDDDSIKLSPNYHNVEFLVTTGPGPCPELDDQNIVFGTVLEDTLNKLLSKAELGLLRRLVPRNLTASSSGGGHRAVSTHPRPGMDVISSIATIPTYKPGERIQFFNDFAQLIGDERAQSARAMWDRPQKTVYISGCGELKVTKPSLSPPSLP</sequence>
<feature type="region of interest" description="Disordered" evidence="1">
    <location>
        <begin position="87"/>
        <end position="116"/>
    </location>
</feature>
<proteinExistence type="predicted"/>
<dbReference type="GO" id="GO:0003755">
    <property type="term" value="F:peptidyl-prolyl cis-trans isomerase activity"/>
    <property type="evidence" value="ECO:0007669"/>
    <property type="project" value="InterPro"/>
</dbReference>
<dbReference type="PROSITE" id="PS50072">
    <property type="entry name" value="CSA_PPIASE_2"/>
    <property type="match status" value="1"/>
</dbReference>
<feature type="domain" description="PPIase cyclophilin-type" evidence="2">
    <location>
        <begin position="186"/>
        <end position="419"/>
    </location>
</feature>
<feature type="compositionally biased region" description="Low complexity" evidence="1">
    <location>
        <begin position="87"/>
        <end position="97"/>
    </location>
</feature>
<dbReference type="InterPro" id="IPR044178">
    <property type="entry name" value="CYP28-like"/>
</dbReference>
<protein>
    <recommendedName>
        <fullName evidence="2">PPIase cyclophilin-type domain-containing protein</fullName>
    </recommendedName>
</protein>
<evidence type="ECO:0000259" key="2">
    <source>
        <dbReference type="PROSITE" id="PS50072"/>
    </source>
</evidence>
<feature type="compositionally biased region" description="Low complexity" evidence="1">
    <location>
        <begin position="26"/>
        <end position="38"/>
    </location>
</feature>
<dbReference type="Gene3D" id="2.40.100.10">
    <property type="entry name" value="Cyclophilin-like"/>
    <property type="match status" value="1"/>
</dbReference>
<gene>
    <name evidence="3" type="ORF">TRITD_7Bv1G171550</name>
</gene>
<evidence type="ECO:0000313" key="3">
    <source>
        <dbReference type="EMBL" id="VAI90942.1"/>
    </source>
</evidence>
<dbReference type="Proteomes" id="UP000324705">
    <property type="component" value="Chromosome 7B"/>
</dbReference>
<dbReference type="PANTHER" id="PTHR47875">
    <property type="entry name" value="PEPTIDYL-PROLYL CIS-TRANS ISOMERASE CYP28, CHLOROPLASTIC"/>
    <property type="match status" value="1"/>
</dbReference>
<dbReference type="EMBL" id="LT934124">
    <property type="protein sequence ID" value="VAI90942.1"/>
    <property type="molecule type" value="Genomic_DNA"/>
</dbReference>